<evidence type="ECO:0000256" key="5">
    <source>
        <dbReference type="RuleBase" id="RU003968"/>
    </source>
</evidence>
<keyword evidence="5" id="KW-0285">Flavoprotein</keyword>
<organism evidence="9 10">
    <name type="scientific">Alternaria alternata</name>
    <name type="common">Alternaria rot fungus</name>
    <name type="synonym">Torula alternata</name>
    <dbReference type="NCBI Taxonomy" id="5599"/>
    <lineage>
        <taxon>Eukaryota</taxon>
        <taxon>Fungi</taxon>
        <taxon>Dikarya</taxon>
        <taxon>Ascomycota</taxon>
        <taxon>Pezizomycotina</taxon>
        <taxon>Dothideomycetes</taxon>
        <taxon>Pleosporomycetidae</taxon>
        <taxon>Pleosporales</taxon>
        <taxon>Pleosporineae</taxon>
        <taxon>Pleosporaceae</taxon>
        <taxon>Alternaria</taxon>
        <taxon>Alternaria sect. Alternaria</taxon>
        <taxon>Alternaria alternata complex</taxon>
    </lineage>
</organism>
<dbReference type="SUPFAM" id="SSF54373">
    <property type="entry name" value="FAD-linked reductases, C-terminal domain"/>
    <property type="match status" value="1"/>
</dbReference>
<reference evidence="9 10" key="1">
    <citation type="submission" date="2016-05" db="EMBL/GenBank/DDBJ databases">
        <title>Comparative analysis of secretome profiles of manganese(II)-oxidizing ascomycete fungi.</title>
        <authorList>
            <consortium name="DOE Joint Genome Institute"/>
            <person name="Zeiner C.A."/>
            <person name="Purvine S.O."/>
            <person name="Zink E.M."/>
            <person name="Wu S."/>
            <person name="Pasa-Tolic L."/>
            <person name="Chaput D.L."/>
            <person name="Haridas S."/>
            <person name="Grigoriev I.V."/>
            <person name="Santelli C.M."/>
            <person name="Hansel C.M."/>
        </authorList>
    </citation>
    <scope>NUCLEOTIDE SEQUENCE [LARGE SCALE GENOMIC DNA]</scope>
    <source>
        <strain evidence="9 10">SRC1lrK2f</strain>
    </source>
</reference>
<feature type="active site" description="Proton donor" evidence="3">
    <location>
        <position position="603"/>
    </location>
</feature>
<proteinExistence type="inferred from homology"/>
<evidence type="ECO:0000256" key="4">
    <source>
        <dbReference type="PIRSR" id="PIRSR000137-2"/>
    </source>
</evidence>
<feature type="domain" description="Glucose-methanol-choline oxidoreductase N-terminal" evidence="7">
    <location>
        <begin position="166"/>
        <end position="189"/>
    </location>
</feature>
<feature type="chain" id="PRO_5008058933" evidence="6">
    <location>
        <begin position="24"/>
        <end position="681"/>
    </location>
</feature>
<dbReference type="RefSeq" id="XP_018378843.1">
    <property type="nucleotide sequence ID" value="XM_018535351.1"/>
</dbReference>
<comment type="similarity">
    <text evidence="1 5">Belongs to the GMC oxidoreductase family.</text>
</comment>
<dbReference type="PROSITE" id="PS00623">
    <property type="entry name" value="GMC_OXRED_1"/>
    <property type="match status" value="1"/>
</dbReference>
<evidence type="ECO:0000313" key="10">
    <source>
        <dbReference type="Proteomes" id="UP000077248"/>
    </source>
</evidence>
<feature type="signal peptide" evidence="6">
    <location>
        <begin position="1"/>
        <end position="23"/>
    </location>
</feature>
<dbReference type="InterPro" id="IPR012132">
    <property type="entry name" value="GMC_OxRdtase"/>
</dbReference>
<dbReference type="PROSITE" id="PS00624">
    <property type="entry name" value="GMC_OXRED_2"/>
    <property type="match status" value="1"/>
</dbReference>
<accession>A0A177D2T2</accession>
<dbReference type="InterPro" id="IPR007867">
    <property type="entry name" value="GMC_OxRtase_C"/>
</dbReference>
<comment type="cofactor">
    <cofactor evidence="4">
        <name>FAD</name>
        <dbReference type="ChEBI" id="CHEBI:57692"/>
    </cofactor>
</comment>
<feature type="active site" description="Proton acceptor" evidence="3">
    <location>
        <position position="656"/>
    </location>
</feature>
<evidence type="ECO:0000256" key="6">
    <source>
        <dbReference type="SAM" id="SignalP"/>
    </source>
</evidence>
<dbReference type="PIRSF" id="PIRSF000137">
    <property type="entry name" value="Alcohol_oxidase"/>
    <property type="match status" value="1"/>
</dbReference>
<dbReference type="InterPro" id="IPR000172">
    <property type="entry name" value="GMC_OxRdtase_N"/>
</dbReference>
<dbReference type="PANTHER" id="PTHR11552:SF138">
    <property type="entry name" value="DEHYDROGENASE PKFF-RELATED"/>
    <property type="match status" value="1"/>
</dbReference>
<dbReference type="GeneID" id="29120945"/>
<feature type="domain" description="Glucose-methanol-choline oxidoreductase N-terminal" evidence="8">
    <location>
        <begin position="363"/>
        <end position="377"/>
    </location>
</feature>
<feature type="binding site" evidence="4">
    <location>
        <begin position="176"/>
        <end position="179"/>
    </location>
    <ligand>
        <name>FAD</name>
        <dbReference type="ChEBI" id="CHEBI:57692"/>
    </ligand>
</feature>
<evidence type="ECO:0000256" key="1">
    <source>
        <dbReference type="ARBA" id="ARBA00010790"/>
    </source>
</evidence>
<dbReference type="Pfam" id="PF05199">
    <property type="entry name" value="GMC_oxred_C"/>
    <property type="match status" value="1"/>
</dbReference>
<dbReference type="AlphaFoldDB" id="A0A177D2T2"/>
<dbReference type="Proteomes" id="UP000077248">
    <property type="component" value="Unassembled WGS sequence"/>
</dbReference>
<dbReference type="VEuPathDB" id="FungiDB:CC77DRAFT_950975"/>
<evidence type="ECO:0000256" key="3">
    <source>
        <dbReference type="PIRSR" id="PIRSR000137-1"/>
    </source>
</evidence>
<dbReference type="SUPFAM" id="SSF51905">
    <property type="entry name" value="FAD/NAD(P)-binding domain"/>
    <property type="match status" value="1"/>
</dbReference>
<evidence type="ECO:0000313" key="9">
    <source>
        <dbReference type="EMBL" id="OAG13422.1"/>
    </source>
</evidence>
<feature type="binding site" evidence="4">
    <location>
        <begin position="602"/>
        <end position="603"/>
    </location>
    <ligand>
        <name>FAD</name>
        <dbReference type="ChEBI" id="CHEBI:57692"/>
    </ligand>
</feature>
<protein>
    <submittedName>
        <fullName evidence="9">Alcohol oxidase</fullName>
    </submittedName>
</protein>
<dbReference type="PANTHER" id="PTHR11552">
    <property type="entry name" value="GLUCOSE-METHANOL-CHOLINE GMC OXIDOREDUCTASE"/>
    <property type="match status" value="1"/>
</dbReference>
<keyword evidence="4 5" id="KW-0274">FAD</keyword>
<evidence type="ECO:0000259" key="8">
    <source>
        <dbReference type="PROSITE" id="PS00624"/>
    </source>
</evidence>
<evidence type="ECO:0000259" key="7">
    <source>
        <dbReference type="PROSITE" id="PS00623"/>
    </source>
</evidence>
<keyword evidence="10" id="KW-1185">Reference proteome</keyword>
<dbReference type="GO" id="GO:0044550">
    <property type="term" value="P:secondary metabolite biosynthetic process"/>
    <property type="evidence" value="ECO:0007669"/>
    <property type="project" value="TreeGrafter"/>
</dbReference>
<dbReference type="OMA" id="PVPNCKH"/>
<gene>
    <name evidence="9" type="ORF">CC77DRAFT_950975</name>
</gene>
<dbReference type="GO" id="GO:0016614">
    <property type="term" value="F:oxidoreductase activity, acting on CH-OH group of donors"/>
    <property type="evidence" value="ECO:0007669"/>
    <property type="project" value="InterPro"/>
</dbReference>
<dbReference type="STRING" id="5599.A0A177D2T2"/>
<dbReference type="InterPro" id="IPR036188">
    <property type="entry name" value="FAD/NAD-bd_sf"/>
</dbReference>
<keyword evidence="2" id="KW-0325">Glycoprotein</keyword>
<dbReference type="Gene3D" id="3.50.50.60">
    <property type="entry name" value="FAD/NAD(P)-binding domain"/>
    <property type="match status" value="1"/>
</dbReference>
<dbReference type="GO" id="GO:0050660">
    <property type="term" value="F:flavin adenine dinucleotide binding"/>
    <property type="evidence" value="ECO:0007669"/>
    <property type="project" value="InterPro"/>
</dbReference>
<evidence type="ECO:0000256" key="2">
    <source>
        <dbReference type="ARBA" id="ARBA00023180"/>
    </source>
</evidence>
<sequence length="681" mass="73228">MLPLSRLLTRRAALFSLVASTVAQSPTSLTDSTTHSTEARQIADPILDPILETIGSTLQGDGLIDSTLGAIGGILGGEQTFDYVVVGGGTAGAGVGVRLAEAGFSVAIIEAGGFYEIEKPVFGTTPAGSFFGIGSSLLDTVPTTDWGFATEPQPHLNNRQIHYARGKCLGGSSALNFMVYHRGTTASYQMWADAVGDQSYTLGNLTPFFNQAVSFTAPGERSLDNVTTAYDASSFSNSGGPVQVGYGYWVSIWASYLKKAFEVLGIQENTDFNNGKLLGYQYSQSTIRSSDQTRSSSVAYIHAVQANSAASSNLKVFTHTQARKILFDNSSARPKASGVEVSALVGLAQYTIKARREVIVSAGTLQSPQLLMLSGIGPTDELLEHGIDQIVSAPGVGQNMWDHVLFGPSYSVKFQTVGSILLRPLQLANALVEYITSAKGALTYAADILGWEKLSKLERYRDTLSQSTLDALETFPNDWPEVEYIAADAYAGNFRYPLAQQPLNGKKYVSILGAMVAPLSRGNITLKSADPLAAPAINPNWLSDPADQELAIAWYRRMREIFATKDVASQLEEIGVEAYPGLDYDSDEQIMAVIQDSAITVWHAASTCRMGKSVLRDGVRERVDEMDVVDSEAKVFGVDGLRVVDASIFPFLPPGHPQSTIYALAEKLSQIIIRDGRSTTS</sequence>
<dbReference type="Pfam" id="PF00732">
    <property type="entry name" value="GMC_oxred_N"/>
    <property type="match status" value="1"/>
</dbReference>
<feature type="binding site" evidence="4">
    <location>
        <begin position="657"/>
        <end position="658"/>
    </location>
    <ligand>
        <name>FAD</name>
        <dbReference type="ChEBI" id="CHEBI:57692"/>
    </ligand>
</feature>
<keyword evidence="6" id="KW-0732">Signal</keyword>
<dbReference type="Gene3D" id="3.30.560.10">
    <property type="entry name" value="Glucose Oxidase, domain 3"/>
    <property type="match status" value="1"/>
</dbReference>
<dbReference type="EMBL" id="KV441511">
    <property type="protein sequence ID" value="OAG13422.1"/>
    <property type="molecule type" value="Genomic_DNA"/>
</dbReference>
<name>A0A177D2T2_ALTAL</name>
<dbReference type="KEGG" id="aalt:CC77DRAFT_950975"/>